<dbReference type="RefSeq" id="WP_086745623.1">
    <property type="nucleotide sequence ID" value="NZ_MWPV01000007.1"/>
</dbReference>
<evidence type="ECO:0000256" key="2">
    <source>
        <dbReference type="ARBA" id="ARBA00022692"/>
    </source>
</evidence>
<keyword evidence="5" id="KW-0407">Ion channel</keyword>
<comment type="caution">
    <text evidence="5">Lacks conserved residue(s) required for the propagation of feature annotation.</text>
</comment>
<evidence type="ECO:0000313" key="7">
    <source>
        <dbReference type="EMBL" id="OUL56110.1"/>
    </source>
</evidence>
<feature type="transmembrane region" description="Helical" evidence="5">
    <location>
        <begin position="83"/>
        <end position="113"/>
    </location>
</feature>
<evidence type="ECO:0000256" key="1">
    <source>
        <dbReference type="ARBA" id="ARBA00004370"/>
    </source>
</evidence>
<dbReference type="Pfam" id="PF00924">
    <property type="entry name" value="MS_channel_2nd"/>
    <property type="match status" value="1"/>
</dbReference>
<comment type="subunit">
    <text evidence="5">Homoheptamer.</text>
</comment>
<sequence>MSNQTISDKTISTLNEVWQVFLQSTPDFIAGFVLVLTGWLCAFIIKKIITKGLNKFQLPRLLDAIGLTDLLQKTGFQITGSQIIASLFSTFVFLLFFLAALDTLGLTVLSGLIDTLTLFLPKILAAFFVMIFGFFVGQIVFKSTKFAAKNAGIDYGRSLAEVCRGIIIVITLSLAITQLEVDVSLLNTIISVITASVGLAAAISLGIGTKTMSKEIVSGVYLRDLYKVGDLIRVDDIEGNIVSISSATSRVITESGDIITIPNTFLLGNKTTKISPKPQARD</sequence>
<evidence type="ECO:0000256" key="5">
    <source>
        <dbReference type="RuleBase" id="RU369025"/>
    </source>
</evidence>
<dbReference type="InterPro" id="IPR045275">
    <property type="entry name" value="MscS_archaea/bacteria_type"/>
</dbReference>
<keyword evidence="5" id="KW-0997">Cell inner membrane</keyword>
<dbReference type="SUPFAM" id="SSF50182">
    <property type="entry name" value="Sm-like ribonucleoproteins"/>
    <property type="match status" value="1"/>
</dbReference>
<dbReference type="InterPro" id="IPR008910">
    <property type="entry name" value="MSC_TM_helix"/>
</dbReference>
<evidence type="ECO:0000256" key="4">
    <source>
        <dbReference type="ARBA" id="ARBA00023136"/>
    </source>
</evidence>
<keyword evidence="4 5" id="KW-0472">Membrane</keyword>
<accession>A0A2C9ZZB7</accession>
<feature type="domain" description="Mechanosensitive ion channel MscS" evidence="6">
    <location>
        <begin position="216"/>
        <end position="269"/>
    </location>
</feature>
<dbReference type="InterPro" id="IPR006685">
    <property type="entry name" value="MscS_channel_2nd"/>
</dbReference>
<organism evidence="7 8">
    <name type="scientific">Pseudoalteromonas ulvae</name>
    <dbReference type="NCBI Taxonomy" id="107327"/>
    <lineage>
        <taxon>Bacteria</taxon>
        <taxon>Pseudomonadati</taxon>
        <taxon>Pseudomonadota</taxon>
        <taxon>Gammaproteobacteria</taxon>
        <taxon>Alteromonadales</taxon>
        <taxon>Pseudoalteromonadaceae</taxon>
        <taxon>Pseudoalteromonas</taxon>
    </lineage>
</organism>
<comment type="caution">
    <text evidence="7">The sequence shown here is derived from an EMBL/GenBank/DDBJ whole genome shotgun (WGS) entry which is preliminary data.</text>
</comment>
<keyword evidence="3 5" id="KW-1133">Transmembrane helix</keyword>
<gene>
    <name evidence="7" type="ORF">B1199_18480</name>
</gene>
<keyword evidence="5" id="KW-0406">Ion transport</keyword>
<dbReference type="OrthoDB" id="6225269at2"/>
<dbReference type="GO" id="GO:0008381">
    <property type="term" value="F:mechanosensitive monoatomic ion channel activity"/>
    <property type="evidence" value="ECO:0007669"/>
    <property type="project" value="InterPro"/>
</dbReference>
<keyword evidence="8" id="KW-1185">Reference proteome</keyword>
<dbReference type="AlphaFoldDB" id="A0A2C9ZZB7"/>
<evidence type="ECO:0000313" key="8">
    <source>
        <dbReference type="Proteomes" id="UP000194841"/>
    </source>
</evidence>
<protein>
    <recommendedName>
        <fullName evidence="5">Small-conductance mechanosensitive channel</fullName>
    </recommendedName>
</protein>
<feature type="transmembrane region" description="Helical" evidence="5">
    <location>
        <begin position="185"/>
        <end position="207"/>
    </location>
</feature>
<comment type="similarity">
    <text evidence="5">Belongs to the MscS (TC 1.A.23) family.</text>
</comment>
<name>A0A2C9ZZB7_PSEDV</name>
<keyword evidence="5" id="KW-1003">Cell membrane</keyword>
<dbReference type="Pfam" id="PF05552">
    <property type="entry name" value="MS_channel_1st_1"/>
    <property type="match status" value="2"/>
</dbReference>
<dbReference type="EMBL" id="MWPV01000007">
    <property type="protein sequence ID" value="OUL56110.1"/>
    <property type="molecule type" value="Genomic_DNA"/>
</dbReference>
<dbReference type="GO" id="GO:0005886">
    <property type="term" value="C:plasma membrane"/>
    <property type="evidence" value="ECO:0007669"/>
    <property type="project" value="UniProtKB-SubCell"/>
</dbReference>
<dbReference type="Gene3D" id="2.30.30.60">
    <property type="match status" value="1"/>
</dbReference>
<dbReference type="Proteomes" id="UP000194841">
    <property type="component" value="Unassembled WGS sequence"/>
</dbReference>
<dbReference type="InterPro" id="IPR023408">
    <property type="entry name" value="MscS_beta-dom_sf"/>
</dbReference>
<evidence type="ECO:0000256" key="3">
    <source>
        <dbReference type="ARBA" id="ARBA00022989"/>
    </source>
</evidence>
<dbReference type="InterPro" id="IPR010920">
    <property type="entry name" value="LSM_dom_sf"/>
</dbReference>
<feature type="transmembrane region" description="Helical" evidence="5">
    <location>
        <begin position="162"/>
        <end position="179"/>
    </location>
</feature>
<comment type="subcellular location">
    <subcellularLocation>
        <location evidence="5">Cell inner membrane</location>
        <topology evidence="5">Multi-pass membrane protein</topology>
    </subcellularLocation>
    <subcellularLocation>
        <location evidence="1">Membrane</location>
    </subcellularLocation>
</comment>
<feature type="transmembrane region" description="Helical" evidence="5">
    <location>
        <begin position="119"/>
        <end position="141"/>
    </location>
</feature>
<feature type="transmembrane region" description="Helical" evidence="5">
    <location>
        <begin position="28"/>
        <end position="45"/>
    </location>
</feature>
<dbReference type="PANTHER" id="PTHR30221">
    <property type="entry name" value="SMALL-CONDUCTANCE MECHANOSENSITIVE CHANNEL"/>
    <property type="match status" value="1"/>
</dbReference>
<reference evidence="7 8" key="1">
    <citation type="submission" date="2017-02" db="EMBL/GenBank/DDBJ databases">
        <title>Pseudoalteromonas ulvae TC14 Genome.</title>
        <authorList>
            <person name="Molmeret M."/>
        </authorList>
    </citation>
    <scope>NUCLEOTIDE SEQUENCE [LARGE SCALE GENOMIC DNA]</scope>
    <source>
        <strain evidence="7">TC14</strain>
    </source>
</reference>
<evidence type="ECO:0000259" key="6">
    <source>
        <dbReference type="Pfam" id="PF00924"/>
    </source>
</evidence>
<dbReference type="PANTHER" id="PTHR30221:SF18">
    <property type="entry name" value="SLL0590 PROTEIN"/>
    <property type="match status" value="1"/>
</dbReference>
<keyword evidence="5" id="KW-0813">Transport</keyword>
<comment type="function">
    <text evidence="5">Mechanosensitive channel that participates in the regulation of osmotic pressure changes within the cell, opening in response to stretch forces in the membrane lipid bilayer, without the need for other proteins. Contributes to normal resistance to hypoosmotic shock. Forms an ion channel of 1.0 nanosiemens conductance with a slight preference for anions.</text>
</comment>
<proteinExistence type="inferred from homology"/>
<dbReference type="Gene3D" id="1.10.287.1260">
    <property type="match status" value="1"/>
</dbReference>
<keyword evidence="2 5" id="KW-0812">Transmembrane</keyword>